<feature type="domain" description="Hydantoinase A/oxoprolinase" evidence="1">
    <location>
        <begin position="47"/>
        <end position="314"/>
    </location>
</feature>
<evidence type="ECO:0000259" key="1">
    <source>
        <dbReference type="Pfam" id="PF01968"/>
    </source>
</evidence>
<dbReference type="EMBL" id="APMM01000004">
    <property type="protein sequence ID" value="ENN96704.1"/>
    <property type="molecule type" value="Genomic_DNA"/>
</dbReference>
<accession>N6UWJ9</accession>
<proteinExistence type="predicted"/>
<gene>
    <name evidence="2" type="ORF">J422_00621</name>
</gene>
<dbReference type="InterPro" id="IPR002756">
    <property type="entry name" value="MfnF"/>
</dbReference>
<dbReference type="GO" id="GO:0016787">
    <property type="term" value="F:hydrolase activity"/>
    <property type="evidence" value="ECO:0007669"/>
    <property type="project" value="InterPro"/>
</dbReference>
<sequence length="319" mass="36136">MLGIDIGGANTKIVDIDNNKVYHIYFPIWKMKDRLVDLLKDFSDDKVALVMTAELADCYKTKREGVEDILNKVGSVFKEVYVLDVDGNFLTLDEAKRNYLKVSASNWMASAKFISKFYDNCIFIDMGSTTTDIIPIKDKKILAKKTDLERLMENQLLYVGALRTNLSFLTNRVLFRGKETNISSEYFAITADICRILGKIDENDYSCETPDGGGKDLESCYIRLARVLCADIEMVSKDELYSLAEQFYNKILNLIRENVNKVASRYGIKDVVICGQGEDIIKDALKDYNVISIKEKYGKEISLAFPAFAVGKLLEVEIC</sequence>
<dbReference type="Gene3D" id="3.30.420.190">
    <property type="entry name" value="conserved archaeal protein q6m145"/>
    <property type="match status" value="1"/>
</dbReference>
<dbReference type="Proteomes" id="UP000053695">
    <property type="component" value="Unassembled WGS sequence"/>
</dbReference>
<dbReference type="NCBIfam" id="TIGR03123">
    <property type="entry name" value="one_C_unchar_1"/>
    <property type="match status" value="1"/>
</dbReference>
<keyword evidence="3" id="KW-1185">Reference proteome</keyword>
<dbReference type="RefSeq" id="WP_004589804.1">
    <property type="nucleotide sequence ID" value="NZ_APMM01000004.1"/>
</dbReference>
<evidence type="ECO:0000313" key="3">
    <source>
        <dbReference type="Proteomes" id="UP000053695"/>
    </source>
</evidence>
<dbReference type="InterPro" id="IPR053660">
    <property type="entry name" value="MfnF_synthase"/>
</dbReference>
<dbReference type="OrthoDB" id="148086at2157"/>
<dbReference type="PATRIC" id="fig|1069083.5.peg.119"/>
<reference evidence="2 3" key="1">
    <citation type="journal article" date="2013" name="Genome Announc.">
        <title>Draft Genome Sequence of a Highly Flagellated, Fast-Swimming Archaeon, Methanocaldococcus villosus Strain KIN24-T80 (DSM 22612).</title>
        <authorList>
            <person name="Thennarasu S."/>
            <person name="Polireddy D."/>
            <person name="Antony A."/>
            <person name="Yada M.R."/>
            <person name="Algarawi S."/>
            <person name="Sivakumar N."/>
        </authorList>
    </citation>
    <scope>NUCLEOTIDE SEQUENCE [LARGE SCALE GENOMIC DNA]</scope>
    <source>
        <strain evidence="2 3">KIN24-T80</strain>
    </source>
</reference>
<dbReference type="Gene3D" id="3.30.420.40">
    <property type="match status" value="1"/>
</dbReference>
<dbReference type="InterPro" id="IPR002821">
    <property type="entry name" value="Hydantoinase_A"/>
</dbReference>
<dbReference type="InterPro" id="IPR043129">
    <property type="entry name" value="ATPase_NBD"/>
</dbReference>
<dbReference type="AlphaFoldDB" id="N6UWJ9"/>
<dbReference type="Pfam" id="PF01968">
    <property type="entry name" value="Hydantoinase_A"/>
    <property type="match status" value="1"/>
</dbReference>
<comment type="caution">
    <text evidence="2">The sequence shown here is derived from an EMBL/GenBank/DDBJ whole genome shotgun (WGS) entry which is preliminary data.</text>
</comment>
<dbReference type="NCBIfam" id="NF040623">
    <property type="entry name" value="MfnF"/>
    <property type="match status" value="1"/>
</dbReference>
<evidence type="ECO:0000313" key="2">
    <source>
        <dbReference type="EMBL" id="ENN96704.1"/>
    </source>
</evidence>
<protein>
    <recommendedName>
        <fullName evidence="1">Hydantoinase A/oxoprolinase domain-containing protein</fullName>
    </recommendedName>
</protein>
<organism evidence="2 3">
    <name type="scientific">Methanocaldococcus villosus KIN24-T80</name>
    <dbReference type="NCBI Taxonomy" id="1069083"/>
    <lineage>
        <taxon>Archaea</taxon>
        <taxon>Methanobacteriati</taxon>
        <taxon>Methanobacteriota</taxon>
        <taxon>Methanomada group</taxon>
        <taxon>Methanococci</taxon>
        <taxon>Methanococcales</taxon>
        <taxon>Methanocaldococcaceae</taxon>
        <taxon>Methanocaldococcus</taxon>
    </lineage>
</organism>
<dbReference type="STRING" id="1069083.GCA_000371805_00909"/>
<dbReference type="SUPFAM" id="SSF53067">
    <property type="entry name" value="Actin-like ATPase domain"/>
    <property type="match status" value="1"/>
</dbReference>
<name>N6UWJ9_9EURY</name>